<keyword evidence="9" id="KW-0804">Transcription</keyword>
<evidence type="ECO:0000256" key="2">
    <source>
        <dbReference type="ARBA" id="ARBA00006991"/>
    </source>
</evidence>
<keyword evidence="3" id="KW-0479">Metal-binding</keyword>
<protein>
    <recommendedName>
        <fullName evidence="11">C2H2-type domain-containing protein</fullName>
    </recommendedName>
</protein>
<name>A0A9P0HS10_NEZVI</name>
<comment type="subcellular location">
    <subcellularLocation>
        <location evidence="1">Nucleus</location>
    </subcellularLocation>
</comment>
<evidence type="ECO:0000256" key="7">
    <source>
        <dbReference type="ARBA" id="ARBA00023015"/>
    </source>
</evidence>
<organism evidence="12 13">
    <name type="scientific">Nezara viridula</name>
    <name type="common">Southern green stink bug</name>
    <name type="synonym">Cimex viridulus</name>
    <dbReference type="NCBI Taxonomy" id="85310"/>
    <lineage>
        <taxon>Eukaryota</taxon>
        <taxon>Metazoa</taxon>
        <taxon>Ecdysozoa</taxon>
        <taxon>Arthropoda</taxon>
        <taxon>Hexapoda</taxon>
        <taxon>Insecta</taxon>
        <taxon>Pterygota</taxon>
        <taxon>Neoptera</taxon>
        <taxon>Paraneoptera</taxon>
        <taxon>Hemiptera</taxon>
        <taxon>Heteroptera</taxon>
        <taxon>Panheteroptera</taxon>
        <taxon>Pentatomomorpha</taxon>
        <taxon>Pentatomoidea</taxon>
        <taxon>Pentatomidae</taxon>
        <taxon>Pentatominae</taxon>
        <taxon>Nezara</taxon>
    </lineage>
</organism>
<keyword evidence="13" id="KW-1185">Reference proteome</keyword>
<dbReference type="InterPro" id="IPR013087">
    <property type="entry name" value="Znf_C2H2_type"/>
</dbReference>
<comment type="similarity">
    <text evidence="2">Belongs to the krueppel C2H2-type zinc-finger protein family.</text>
</comment>
<gene>
    <name evidence="12" type="ORF">NEZAVI_LOCUS14800</name>
</gene>
<accession>A0A9P0HS10</accession>
<dbReference type="Proteomes" id="UP001152798">
    <property type="component" value="Chromosome 7"/>
</dbReference>
<evidence type="ECO:0000259" key="11">
    <source>
        <dbReference type="SMART" id="SM00355"/>
    </source>
</evidence>
<keyword evidence="4" id="KW-0677">Repeat</keyword>
<feature type="domain" description="C2H2-type" evidence="11">
    <location>
        <begin position="70"/>
        <end position="90"/>
    </location>
</feature>
<dbReference type="PANTHER" id="PTHR24394:SF29">
    <property type="entry name" value="MYONEURIN"/>
    <property type="match status" value="1"/>
</dbReference>
<dbReference type="EMBL" id="OV725083">
    <property type="protein sequence ID" value="CAH1406970.1"/>
    <property type="molecule type" value="Genomic_DNA"/>
</dbReference>
<proteinExistence type="inferred from homology"/>
<dbReference type="SMART" id="SM00355">
    <property type="entry name" value="ZnF_C2H2"/>
    <property type="match status" value="3"/>
</dbReference>
<keyword evidence="5" id="KW-0863">Zinc-finger</keyword>
<evidence type="ECO:0000256" key="6">
    <source>
        <dbReference type="ARBA" id="ARBA00022833"/>
    </source>
</evidence>
<evidence type="ECO:0000256" key="10">
    <source>
        <dbReference type="ARBA" id="ARBA00023242"/>
    </source>
</evidence>
<dbReference type="InterPro" id="IPR036236">
    <property type="entry name" value="Znf_C2H2_sf"/>
</dbReference>
<keyword evidence="6" id="KW-0862">Zinc</keyword>
<evidence type="ECO:0000256" key="9">
    <source>
        <dbReference type="ARBA" id="ARBA00023163"/>
    </source>
</evidence>
<dbReference type="FunFam" id="3.30.160.60:FF:000075">
    <property type="entry name" value="Putative zinc finger protein 536"/>
    <property type="match status" value="2"/>
</dbReference>
<keyword evidence="7" id="KW-0805">Transcription regulation</keyword>
<keyword evidence="10" id="KW-0539">Nucleus</keyword>
<evidence type="ECO:0000256" key="5">
    <source>
        <dbReference type="ARBA" id="ARBA00022771"/>
    </source>
</evidence>
<evidence type="ECO:0000256" key="1">
    <source>
        <dbReference type="ARBA" id="ARBA00004123"/>
    </source>
</evidence>
<evidence type="ECO:0000256" key="8">
    <source>
        <dbReference type="ARBA" id="ARBA00023125"/>
    </source>
</evidence>
<dbReference type="GO" id="GO:0005634">
    <property type="term" value="C:nucleus"/>
    <property type="evidence" value="ECO:0007669"/>
    <property type="project" value="UniProtKB-SubCell"/>
</dbReference>
<feature type="domain" description="C2H2-type" evidence="11">
    <location>
        <begin position="99"/>
        <end position="122"/>
    </location>
</feature>
<dbReference type="OrthoDB" id="3561125at2759"/>
<dbReference type="Gene3D" id="3.30.160.60">
    <property type="entry name" value="Classic Zinc Finger"/>
    <property type="match status" value="3"/>
</dbReference>
<sequence length="176" mass="20666">MVANVLDSALEAAQNVSVKEETQISNQLFELSQENLLKNDPEQIIVDVEPPFNEALRSHILYNHVQEKPHKCPYCDYTATFTYTVKVHILNKYTEDKPHQCPQCDYTAAQLGNIKMHIIYKHTYQKPHKCPYCDHRTTESGNMKTHIRYKHTKEKPHQCPRLQSDRNGYIELSYYE</sequence>
<reference evidence="12" key="1">
    <citation type="submission" date="2022-01" db="EMBL/GenBank/DDBJ databases">
        <authorList>
            <person name="King R."/>
        </authorList>
    </citation>
    <scope>NUCLEOTIDE SEQUENCE</scope>
</reference>
<evidence type="ECO:0000313" key="12">
    <source>
        <dbReference type="EMBL" id="CAH1406970.1"/>
    </source>
</evidence>
<feature type="domain" description="C2H2-type" evidence="11">
    <location>
        <begin position="128"/>
        <end position="151"/>
    </location>
</feature>
<dbReference type="GO" id="GO:0008270">
    <property type="term" value="F:zinc ion binding"/>
    <property type="evidence" value="ECO:0007669"/>
    <property type="project" value="UniProtKB-KW"/>
</dbReference>
<dbReference type="AlphaFoldDB" id="A0A9P0HS10"/>
<dbReference type="SUPFAM" id="SSF57667">
    <property type="entry name" value="beta-beta-alpha zinc fingers"/>
    <property type="match status" value="2"/>
</dbReference>
<evidence type="ECO:0000256" key="3">
    <source>
        <dbReference type="ARBA" id="ARBA00022723"/>
    </source>
</evidence>
<dbReference type="GO" id="GO:0000981">
    <property type="term" value="F:DNA-binding transcription factor activity, RNA polymerase II-specific"/>
    <property type="evidence" value="ECO:0007669"/>
    <property type="project" value="TreeGrafter"/>
</dbReference>
<dbReference type="GO" id="GO:0003677">
    <property type="term" value="F:DNA binding"/>
    <property type="evidence" value="ECO:0007669"/>
    <property type="project" value="UniProtKB-KW"/>
</dbReference>
<evidence type="ECO:0000313" key="13">
    <source>
        <dbReference type="Proteomes" id="UP001152798"/>
    </source>
</evidence>
<dbReference type="PANTHER" id="PTHR24394">
    <property type="entry name" value="ZINC FINGER PROTEIN"/>
    <property type="match status" value="1"/>
</dbReference>
<evidence type="ECO:0000256" key="4">
    <source>
        <dbReference type="ARBA" id="ARBA00022737"/>
    </source>
</evidence>
<keyword evidence="8" id="KW-0238">DNA-binding</keyword>